<comment type="caution">
    <text evidence="2">The sequence shown here is derived from an EMBL/GenBank/DDBJ whole genome shotgun (WGS) entry which is preliminary data.</text>
</comment>
<accession>L8WMB2</accession>
<evidence type="ECO:0000313" key="2">
    <source>
        <dbReference type="EMBL" id="ELU37494.1"/>
    </source>
</evidence>
<evidence type="ECO:0000256" key="1">
    <source>
        <dbReference type="SAM" id="MobiDB-lite"/>
    </source>
</evidence>
<dbReference type="HOGENOM" id="CLU_2905732_0_0_1"/>
<organism evidence="2 3">
    <name type="scientific">Thanatephorus cucumeris (strain AG1-IA)</name>
    <name type="common">Rice sheath blight fungus</name>
    <name type="synonym">Rhizoctonia solani</name>
    <dbReference type="NCBI Taxonomy" id="983506"/>
    <lineage>
        <taxon>Eukaryota</taxon>
        <taxon>Fungi</taxon>
        <taxon>Dikarya</taxon>
        <taxon>Basidiomycota</taxon>
        <taxon>Agaricomycotina</taxon>
        <taxon>Agaricomycetes</taxon>
        <taxon>Cantharellales</taxon>
        <taxon>Ceratobasidiaceae</taxon>
        <taxon>Rhizoctonia</taxon>
        <taxon>Rhizoctonia solani AG-1</taxon>
    </lineage>
</organism>
<sequence>MILFMGNDEHQERQENVKDAQVRPTAVVVARRKEGLDVLLEYKRRGGATAACPTADEEDPGG</sequence>
<feature type="region of interest" description="Disordered" evidence="1">
    <location>
        <begin position="1"/>
        <end position="20"/>
    </location>
</feature>
<evidence type="ECO:0000313" key="3">
    <source>
        <dbReference type="Proteomes" id="UP000011668"/>
    </source>
</evidence>
<protein>
    <submittedName>
        <fullName evidence="2">Uncharacterized protein</fullName>
    </submittedName>
</protein>
<keyword evidence="3" id="KW-1185">Reference proteome</keyword>
<dbReference type="Proteomes" id="UP000011668">
    <property type="component" value="Unassembled WGS sequence"/>
</dbReference>
<name>L8WMB2_THACA</name>
<proteinExistence type="predicted"/>
<dbReference type="EMBL" id="AFRT01002595">
    <property type="protein sequence ID" value="ELU37494.1"/>
    <property type="molecule type" value="Genomic_DNA"/>
</dbReference>
<gene>
    <name evidence="2" type="ORF">AG1IA_08475</name>
</gene>
<reference evidence="2 3" key="1">
    <citation type="journal article" date="2013" name="Nat. Commun.">
        <title>The evolution and pathogenic mechanisms of the rice sheath blight pathogen.</title>
        <authorList>
            <person name="Zheng A."/>
            <person name="Lin R."/>
            <person name="Xu L."/>
            <person name="Qin P."/>
            <person name="Tang C."/>
            <person name="Ai P."/>
            <person name="Zhang D."/>
            <person name="Liu Y."/>
            <person name="Sun Z."/>
            <person name="Feng H."/>
            <person name="Wang Y."/>
            <person name="Chen Y."/>
            <person name="Liang X."/>
            <person name="Fu R."/>
            <person name="Li Q."/>
            <person name="Zhang J."/>
            <person name="Yu X."/>
            <person name="Xie Z."/>
            <person name="Ding L."/>
            <person name="Guan P."/>
            <person name="Tang J."/>
            <person name="Liang Y."/>
            <person name="Wang S."/>
            <person name="Deng Q."/>
            <person name="Li S."/>
            <person name="Zhu J."/>
            <person name="Wang L."/>
            <person name="Liu H."/>
            <person name="Li P."/>
        </authorList>
    </citation>
    <scope>NUCLEOTIDE SEQUENCE [LARGE SCALE GENOMIC DNA]</scope>
    <source>
        <strain evidence="3">AG-1 IA</strain>
    </source>
</reference>
<feature type="compositionally biased region" description="Basic and acidic residues" evidence="1">
    <location>
        <begin position="7"/>
        <end position="20"/>
    </location>
</feature>
<dbReference type="AlphaFoldDB" id="L8WMB2"/>